<dbReference type="KEGG" id="crt:A355_0102"/>
<sequence>MIKNIKKIKKKINFTKNIYIYLIKIGFQKKKFLKNNHLLKNCIINTWIKILKLKKNFFFFGYSNSLLISGIIKIILKIINNNKLKNINIVFKFNVLKIICINNKISNLKLISFKNIIYYIYNTINYDIY</sequence>
<dbReference type="RefSeq" id="WP_014887431.1">
    <property type="nucleotide sequence ID" value="NC_018417.1"/>
</dbReference>
<organism evidence="3 4">
    <name type="scientific">Candidatus Carsonella ruddii HT isolate Thao2000</name>
    <dbReference type="NCBI Taxonomy" id="1202539"/>
    <lineage>
        <taxon>Bacteria</taxon>
        <taxon>Pseudomonadati</taxon>
        <taxon>Pseudomonadota</taxon>
        <taxon>Gammaproteobacteria</taxon>
        <taxon>Oceanospirillales</taxon>
        <taxon>Halomonadaceae</taxon>
        <taxon>Zymobacter group</taxon>
        <taxon>Candidatus Carsonella</taxon>
    </lineage>
</organism>
<dbReference type="SUPFAM" id="SSF82649">
    <property type="entry name" value="SufE/NifU"/>
    <property type="match status" value="1"/>
</dbReference>
<keyword evidence="1" id="KW-0812">Transmembrane</keyword>
<dbReference type="Gene3D" id="3.90.1010.10">
    <property type="match status" value="1"/>
</dbReference>
<dbReference type="InterPro" id="IPR003808">
    <property type="entry name" value="Fe-S_metab-assoc_dom"/>
</dbReference>
<dbReference type="EMBL" id="CP003544">
    <property type="protein sequence ID" value="AFP84131.1"/>
    <property type="molecule type" value="Genomic_DNA"/>
</dbReference>
<dbReference type="PATRIC" id="fig|1202539.3.peg.83"/>
<keyword evidence="1" id="KW-0472">Membrane</keyword>
<keyword evidence="1" id="KW-1133">Transmembrane helix</keyword>
<name>J3VQB0_CARRU</name>
<feature type="transmembrane region" description="Helical" evidence="1">
    <location>
        <begin position="57"/>
        <end position="76"/>
    </location>
</feature>
<protein>
    <submittedName>
        <fullName evidence="3">SufE protein probably involved in Fe-S center assembly</fullName>
    </submittedName>
</protein>
<dbReference type="Proteomes" id="UP000003933">
    <property type="component" value="Chromosome"/>
</dbReference>
<dbReference type="STRING" id="1202539.A355_0102"/>
<dbReference type="AlphaFoldDB" id="J3VQB0"/>
<dbReference type="Pfam" id="PF02657">
    <property type="entry name" value="SufE"/>
    <property type="match status" value="1"/>
</dbReference>
<dbReference type="HOGENOM" id="CLU_1999718_0_0_6"/>
<gene>
    <name evidence="3" type="primary">sufE</name>
    <name evidence="3" type="ORF">A355_0102</name>
</gene>
<reference evidence="3 4" key="1">
    <citation type="journal article" date="2012" name="Mol. Biol. Evol.">
        <title>Genome reduction and co-evolution between the primary and secondary bacterial symbionts of psyllids.</title>
        <authorList>
            <person name="Sloan D.B."/>
            <person name="Moran N.A."/>
        </authorList>
    </citation>
    <scope>NUCLEOTIDE SEQUENCE [LARGE SCALE GENOMIC DNA]</scope>
    <source>
        <strain evidence="3 4">HT</strain>
    </source>
</reference>
<evidence type="ECO:0000259" key="2">
    <source>
        <dbReference type="Pfam" id="PF02657"/>
    </source>
</evidence>
<evidence type="ECO:0000256" key="1">
    <source>
        <dbReference type="SAM" id="Phobius"/>
    </source>
</evidence>
<proteinExistence type="predicted"/>
<evidence type="ECO:0000313" key="4">
    <source>
        <dbReference type="Proteomes" id="UP000003933"/>
    </source>
</evidence>
<accession>J3VQB0</accession>
<evidence type="ECO:0000313" key="3">
    <source>
        <dbReference type="EMBL" id="AFP84131.1"/>
    </source>
</evidence>
<feature type="domain" description="Fe-S metabolism associated" evidence="2">
    <location>
        <begin position="18"/>
        <end position="120"/>
    </location>
</feature>